<dbReference type="EMBL" id="WHUW01000028">
    <property type="protein sequence ID" value="KAF8434598.1"/>
    <property type="molecule type" value="Genomic_DNA"/>
</dbReference>
<feature type="region of interest" description="Disordered" evidence="1">
    <location>
        <begin position="1"/>
        <end position="58"/>
    </location>
</feature>
<sequence>MSTCRSDEDPKGTGTGSGNLKTRIRHVRHRTETNVLPDRTVPMRPSTSPCTSCGPSSRPDLAACFPQRRSLDMPTLGISGEDGDQHGVNVRRPLTRSSTRTTTASKASDDTDITFAPTNYNWQPPTCWAGPSPEEHDRVKLAGWFARKKSAKSSGNMRVHSRFNPARSLRKLKPVLLADTEEPKEESDSITQAEPRSSGVVVKIQCYEGDGHWHEKPIADIIPKLRELKFK</sequence>
<reference evidence="2" key="1">
    <citation type="submission" date="2019-10" db="EMBL/GenBank/DDBJ databases">
        <authorList>
            <consortium name="DOE Joint Genome Institute"/>
            <person name="Kuo A."/>
            <person name="Miyauchi S."/>
            <person name="Kiss E."/>
            <person name="Drula E."/>
            <person name="Kohler A."/>
            <person name="Sanchez-Garcia M."/>
            <person name="Andreopoulos B."/>
            <person name="Barry K.W."/>
            <person name="Bonito G."/>
            <person name="Buee M."/>
            <person name="Carver A."/>
            <person name="Chen C."/>
            <person name="Cichocki N."/>
            <person name="Clum A."/>
            <person name="Culley D."/>
            <person name="Crous P.W."/>
            <person name="Fauchery L."/>
            <person name="Girlanda M."/>
            <person name="Hayes R."/>
            <person name="Keri Z."/>
            <person name="LaButti K."/>
            <person name="Lipzen A."/>
            <person name="Lombard V."/>
            <person name="Magnuson J."/>
            <person name="Maillard F."/>
            <person name="Morin E."/>
            <person name="Murat C."/>
            <person name="Nolan M."/>
            <person name="Ohm R."/>
            <person name="Pangilinan J."/>
            <person name="Pereira M."/>
            <person name="Perotto S."/>
            <person name="Peter M."/>
            <person name="Riley R."/>
            <person name="Sitrit Y."/>
            <person name="Stielow B."/>
            <person name="Szollosi G."/>
            <person name="Zifcakova L."/>
            <person name="Stursova M."/>
            <person name="Spatafora J.W."/>
            <person name="Tedersoo L."/>
            <person name="Vaario L.-M."/>
            <person name="Yamada A."/>
            <person name="Yan M."/>
            <person name="Wang P."/>
            <person name="Xu J."/>
            <person name="Bruns T."/>
            <person name="Baldrian P."/>
            <person name="Vilgalys R."/>
            <person name="Henrissat B."/>
            <person name="Grigoriev I.V."/>
            <person name="Hibbett D."/>
            <person name="Nagy L.G."/>
            <person name="Martin F.M."/>
        </authorList>
    </citation>
    <scope>NUCLEOTIDE SEQUENCE</scope>
    <source>
        <strain evidence="2">BED1</strain>
    </source>
</reference>
<dbReference type="AlphaFoldDB" id="A0AAD4GBI8"/>
<feature type="region of interest" description="Disordered" evidence="1">
    <location>
        <begin position="178"/>
        <end position="198"/>
    </location>
</feature>
<evidence type="ECO:0000256" key="1">
    <source>
        <dbReference type="SAM" id="MobiDB-lite"/>
    </source>
</evidence>
<reference evidence="2" key="2">
    <citation type="journal article" date="2020" name="Nat. Commun.">
        <title>Large-scale genome sequencing of mycorrhizal fungi provides insights into the early evolution of symbiotic traits.</title>
        <authorList>
            <person name="Miyauchi S."/>
            <person name="Kiss E."/>
            <person name="Kuo A."/>
            <person name="Drula E."/>
            <person name="Kohler A."/>
            <person name="Sanchez-Garcia M."/>
            <person name="Morin E."/>
            <person name="Andreopoulos B."/>
            <person name="Barry K.W."/>
            <person name="Bonito G."/>
            <person name="Buee M."/>
            <person name="Carver A."/>
            <person name="Chen C."/>
            <person name="Cichocki N."/>
            <person name="Clum A."/>
            <person name="Culley D."/>
            <person name="Crous P.W."/>
            <person name="Fauchery L."/>
            <person name="Girlanda M."/>
            <person name="Hayes R.D."/>
            <person name="Keri Z."/>
            <person name="LaButti K."/>
            <person name="Lipzen A."/>
            <person name="Lombard V."/>
            <person name="Magnuson J."/>
            <person name="Maillard F."/>
            <person name="Murat C."/>
            <person name="Nolan M."/>
            <person name="Ohm R.A."/>
            <person name="Pangilinan J."/>
            <person name="Pereira M.F."/>
            <person name="Perotto S."/>
            <person name="Peter M."/>
            <person name="Pfister S."/>
            <person name="Riley R."/>
            <person name="Sitrit Y."/>
            <person name="Stielow J.B."/>
            <person name="Szollosi G."/>
            <person name="Zifcakova L."/>
            <person name="Stursova M."/>
            <person name="Spatafora J.W."/>
            <person name="Tedersoo L."/>
            <person name="Vaario L.M."/>
            <person name="Yamada A."/>
            <person name="Yan M."/>
            <person name="Wang P."/>
            <person name="Xu J."/>
            <person name="Bruns T."/>
            <person name="Baldrian P."/>
            <person name="Vilgalys R."/>
            <person name="Dunand C."/>
            <person name="Henrissat B."/>
            <person name="Grigoriev I.V."/>
            <person name="Hibbett D."/>
            <person name="Nagy L.G."/>
            <person name="Martin F.M."/>
        </authorList>
    </citation>
    <scope>NUCLEOTIDE SEQUENCE</scope>
    <source>
        <strain evidence="2">BED1</strain>
    </source>
</reference>
<comment type="caution">
    <text evidence="2">The sequence shown here is derived from an EMBL/GenBank/DDBJ whole genome shotgun (WGS) entry which is preliminary data.</text>
</comment>
<gene>
    <name evidence="2" type="ORF">L210DRAFT_3553405</name>
</gene>
<evidence type="ECO:0000313" key="3">
    <source>
        <dbReference type="Proteomes" id="UP001194468"/>
    </source>
</evidence>
<feature type="compositionally biased region" description="Basic and acidic residues" evidence="1">
    <location>
        <begin position="1"/>
        <end position="11"/>
    </location>
</feature>
<protein>
    <submittedName>
        <fullName evidence="2">Uncharacterized protein</fullName>
    </submittedName>
</protein>
<organism evidence="2 3">
    <name type="scientific">Boletus edulis BED1</name>
    <dbReference type="NCBI Taxonomy" id="1328754"/>
    <lineage>
        <taxon>Eukaryota</taxon>
        <taxon>Fungi</taxon>
        <taxon>Dikarya</taxon>
        <taxon>Basidiomycota</taxon>
        <taxon>Agaricomycotina</taxon>
        <taxon>Agaricomycetes</taxon>
        <taxon>Agaricomycetidae</taxon>
        <taxon>Boletales</taxon>
        <taxon>Boletineae</taxon>
        <taxon>Boletaceae</taxon>
        <taxon>Boletoideae</taxon>
        <taxon>Boletus</taxon>
    </lineage>
</organism>
<dbReference type="Proteomes" id="UP001194468">
    <property type="component" value="Unassembled WGS sequence"/>
</dbReference>
<feature type="compositionally biased region" description="Low complexity" evidence="1">
    <location>
        <begin position="95"/>
        <end position="106"/>
    </location>
</feature>
<feature type="compositionally biased region" description="Low complexity" evidence="1">
    <location>
        <begin position="44"/>
        <end position="58"/>
    </location>
</feature>
<feature type="region of interest" description="Disordered" evidence="1">
    <location>
        <begin position="74"/>
        <end position="116"/>
    </location>
</feature>
<accession>A0AAD4GBI8</accession>
<proteinExistence type="predicted"/>
<keyword evidence="3" id="KW-1185">Reference proteome</keyword>
<name>A0AAD4GBI8_BOLED</name>
<evidence type="ECO:0000313" key="2">
    <source>
        <dbReference type="EMBL" id="KAF8434598.1"/>
    </source>
</evidence>